<dbReference type="AlphaFoldDB" id="A0A1B6C7N1"/>
<dbReference type="Gene3D" id="2.40.50.100">
    <property type="match status" value="1"/>
</dbReference>
<dbReference type="GO" id="GO:0009249">
    <property type="term" value="P:protein lipoylation"/>
    <property type="evidence" value="ECO:0007669"/>
    <property type="project" value="TreeGrafter"/>
</dbReference>
<name>A0A1B6C7N1_9HEMI</name>
<evidence type="ECO:0000256" key="2">
    <source>
        <dbReference type="ARBA" id="ARBA00022823"/>
    </source>
</evidence>
<evidence type="ECO:0000256" key="1">
    <source>
        <dbReference type="ARBA" id="ARBA00009249"/>
    </source>
</evidence>
<dbReference type="SUPFAM" id="SSF51230">
    <property type="entry name" value="Single hybrid motif"/>
    <property type="match status" value="1"/>
</dbReference>
<evidence type="ECO:0000256" key="5">
    <source>
        <dbReference type="RuleBase" id="RU364055"/>
    </source>
</evidence>
<comment type="subcellular location">
    <subcellularLocation>
        <location evidence="5">Mitochondrion</location>
    </subcellularLocation>
</comment>
<accession>A0A1B6C7N1</accession>
<dbReference type="HAMAP" id="MF_00272">
    <property type="entry name" value="GcvH"/>
    <property type="match status" value="1"/>
</dbReference>
<dbReference type="InterPro" id="IPR033753">
    <property type="entry name" value="GCV_H/Fam206"/>
</dbReference>
<comment type="subunit">
    <text evidence="5">The glycine cleavage system is composed of four proteins: P, T, L and H.</text>
</comment>
<dbReference type="PANTHER" id="PTHR11715">
    <property type="entry name" value="GLYCINE CLEAVAGE SYSTEM H PROTEIN"/>
    <property type="match status" value="1"/>
</dbReference>
<dbReference type="InterPro" id="IPR000089">
    <property type="entry name" value="Biotin_lipoyl"/>
</dbReference>
<sequence>MMASCRILATRLRSSQILNCNLPFNLSNNCSISCQTVKTLRLFNSTRSSSTETDRLYTEKHEWVTVKGNVGIVGISNYAQEALGDVVYAQLPEVGTSISKEDEVGALESVKAASELYSPVSGKVIAKNSEVEETPALINKSCYEKGWLFKVEINKPEELSDLLSEDKYTEFLKTDNH</sequence>
<dbReference type="GO" id="GO:0005739">
    <property type="term" value="C:mitochondrion"/>
    <property type="evidence" value="ECO:0007669"/>
    <property type="project" value="UniProtKB-SubCell"/>
</dbReference>
<dbReference type="InterPro" id="IPR011053">
    <property type="entry name" value="Single_hybrid_motif"/>
</dbReference>
<feature type="domain" description="Lipoyl-binding" evidence="6">
    <location>
        <begin position="70"/>
        <end position="152"/>
    </location>
</feature>
<dbReference type="InterPro" id="IPR002930">
    <property type="entry name" value="GCV_H"/>
</dbReference>
<protein>
    <recommendedName>
        <fullName evidence="5">Glycine cleavage system H protein</fullName>
    </recommendedName>
</protein>
<evidence type="ECO:0000313" key="7">
    <source>
        <dbReference type="EMBL" id="JAS09250.1"/>
    </source>
</evidence>
<keyword evidence="5" id="KW-0496">Mitochondrion</keyword>
<evidence type="ECO:0000256" key="4">
    <source>
        <dbReference type="PIRSR" id="PIRSR617453-50"/>
    </source>
</evidence>
<dbReference type="EMBL" id="GEDC01028048">
    <property type="protein sequence ID" value="JAS09250.1"/>
    <property type="molecule type" value="Transcribed_RNA"/>
</dbReference>
<evidence type="ECO:0000256" key="3">
    <source>
        <dbReference type="ARBA" id="ARBA00022946"/>
    </source>
</evidence>
<evidence type="ECO:0000259" key="6">
    <source>
        <dbReference type="PROSITE" id="PS50968"/>
    </source>
</evidence>
<reference evidence="7" key="1">
    <citation type="submission" date="2015-12" db="EMBL/GenBank/DDBJ databases">
        <title>De novo transcriptome assembly of four potential Pierce s Disease insect vectors from Arizona vineyards.</title>
        <authorList>
            <person name="Tassone E.E."/>
        </authorList>
    </citation>
    <scope>NUCLEOTIDE SEQUENCE</scope>
</reference>
<dbReference type="InterPro" id="IPR017453">
    <property type="entry name" value="GCV_H_sub"/>
</dbReference>
<dbReference type="NCBIfam" id="NF002270">
    <property type="entry name" value="PRK01202.1"/>
    <property type="match status" value="1"/>
</dbReference>
<organism evidence="7">
    <name type="scientific">Clastoptera arizonana</name>
    <name type="common">Arizona spittle bug</name>
    <dbReference type="NCBI Taxonomy" id="38151"/>
    <lineage>
        <taxon>Eukaryota</taxon>
        <taxon>Metazoa</taxon>
        <taxon>Ecdysozoa</taxon>
        <taxon>Arthropoda</taxon>
        <taxon>Hexapoda</taxon>
        <taxon>Insecta</taxon>
        <taxon>Pterygota</taxon>
        <taxon>Neoptera</taxon>
        <taxon>Paraneoptera</taxon>
        <taxon>Hemiptera</taxon>
        <taxon>Auchenorrhyncha</taxon>
        <taxon>Cercopoidea</taxon>
        <taxon>Clastopteridae</taxon>
        <taxon>Clastoptera</taxon>
    </lineage>
</organism>
<dbReference type="Pfam" id="PF01597">
    <property type="entry name" value="GCV_H"/>
    <property type="match status" value="1"/>
</dbReference>
<keyword evidence="2 4" id="KW-0450">Lipoyl</keyword>
<comment type="cofactor">
    <cofactor evidence="5">
        <name>(R)-lipoate</name>
        <dbReference type="ChEBI" id="CHEBI:83088"/>
    </cofactor>
    <text evidence="5">Binds 1 lipoyl cofactor covalently.</text>
</comment>
<proteinExistence type="inferred from homology"/>
<dbReference type="GO" id="GO:0019464">
    <property type="term" value="P:glycine decarboxylation via glycine cleavage system"/>
    <property type="evidence" value="ECO:0007669"/>
    <property type="project" value="UniProtKB-UniRule"/>
</dbReference>
<comment type="similarity">
    <text evidence="1 5">Belongs to the GcvH family.</text>
</comment>
<dbReference type="InterPro" id="IPR003016">
    <property type="entry name" value="2-oxoA_DH_lipoyl-BS"/>
</dbReference>
<gene>
    <name evidence="7" type="ORF">g.43303</name>
</gene>
<dbReference type="NCBIfam" id="TIGR00527">
    <property type="entry name" value="gcvH"/>
    <property type="match status" value="1"/>
</dbReference>
<dbReference type="CDD" id="cd06848">
    <property type="entry name" value="GCS_H"/>
    <property type="match status" value="1"/>
</dbReference>
<dbReference type="PROSITE" id="PS50968">
    <property type="entry name" value="BIOTINYL_LIPOYL"/>
    <property type="match status" value="1"/>
</dbReference>
<keyword evidence="3 5" id="KW-0809">Transit peptide</keyword>
<dbReference type="GO" id="GO:0005960">
    <property type="term" value="C:glycine cleavage complex"/>
    <property type="evidence" value="ECO:0007669"/>
    <property type="project" value="UniProtKB-UniRule"/>
</dbReference>
<dbReference type="PROSITE" id="PS00189">
    <property type="entry name" value="LIPOYL"/>
    <property type="match status" value="1"/>
</dbReference>
<feature type="modified residue" description="N6-lipoyllysine" evidence="4">
    <location>
        <position position="111"/>
    </location>
</feature>
<comment type="function">
    <text evidence="5">The H protein shuttles the methylamine group of glycine from the P protein to the T protein.</text>
</comment>
<dbReference type="PANTHER" id="PTHR11715:SF3">
    <property type="entry name" value="GLYCINE CLEAVAGE SYSTEM H PROTEIN-RELATED"/>
    <property type="match status" value="1"/>
</dbReference>